<keyword evidence="10" id="KW-0067">ATP-binding</keyword>
<dbReference type="RefSeq" id="WP_285274089.1">
    <property type="nucleotide sequence ID" value="NZ_JASNVW010000004.1"/>
</dbReference>
<evidence type="ECO:0000256" key="2">
    <source>
        <dbReference type="ARBA" id="ARBA00004496"/>
    </source>
</evidence>
<keyword evidence="12" id="KW-0648">Protein biosynthesis</keyword>
<feature type="domain" description="TRNA-binding" evidence="16">
    <location>
        <begin position="16"/>
        <end position="116"/>
    </location>
</feature>
<evidence type="ECO:0000256" key="4">
    <source>
        <dbReference type="ARBA" id="ARBA00012838"/>
    </source>
</evidence>
<keyword evidence="9" id="KW-0547">Nucleotide-binding</keyword>
<dbReference type="PANTHER" id="PTHR11586:SF37">
    <property type="entry name" value="TRNA-BINDING DOMAIN-CONTAINING PROTEIN"/>
    <property type="match status" value="1"/>
</dbReference>
<dbReference type="EC" id="6.1.1.10" evidence="4"/>
<comment type="function">
    <text evidence="1">Is required not only for elongation of protein synthesis but also for the initiation of all mRNA translation through initiator tRNA(fMet) aminoacylation.</text>
</comment>
<dbReference type="CDD" id="cd02800">
    <property type="entry name" value="tRNA_bind_EcMetRS_like"/>
    <property type="match status" value="1"/>
</dbReference>
<comment type="subcellular location">
    <subcellularLocation>
        <location evidence="2">Cytoplasm</location>
    </subcellularLocation>
</comment>
<organism evidence="17 18">
    <name type="scientific">Ignisphaera cupida</name>
    <dbReference type="NCBI Taxonomy" id="3050454"/>
    <lineage>
        <taxon>Archaea</taxon>
        <taxon>Thermoproteota</taxon>
        <taxon>Thermoprotei</taxon>
        <taxon>Desulfurococcales</taxon>
        <taxon>Desulfurococcaceae</taxon>
        <taxon>Ignisphaera</taxon>
    </lineage>
</organism>
<dbReference type="InterPro" id="IPR051270">
    <property type="entry name" value="Tyrosine-tRNA_ligase_regulator"/>
</dbReference>
<evidence type="ECO:0000256" key="11">
    <source>
        <dbReference type="ARBA" id="ARBA00022884"/>
    </source>
</evidence>
<evidence type="ECO:0000256" key="7">
    <source>
        <dbReference type="ARBA" id="ARBA00022555"/>
    </source>
</evidence>
<evidence type="ECO:0000256" key="14">
    <source>
        <dbReference type="ARBA" id="ARBA00030904"/>
    </source>
</evidence>
<comment type="catalytic activity">
    <reaction evidence="15">
        <text>tRNA(Met) + L-methionine + ATP = L-methionyl-tRNA(Met) + AMP + diphosphate</text>
        <dbReference type="Rhea" id="RHEA:13481"/>
        <dbReference type="Rhea" id="RHEA-COMP:9667"/>
        <dbReference type="Rhea" id="RHEA-COMP:9698"/>
        <dbReference type="ChEBI" id="CHEBI:30616"/>
        <dbReference type="ChEBI" id="CHEBI:33019"/>
        <dbReference type="ChEBI" id="CHEBI:57844"/>
        <dbReference type="ChEBI" id="CHEBI:78442"/>
        <dbReference type="ChEBI" id="CHEBI:78530"/>
        <dbReference type="ChEBI" id="CHEBI:456215"/>
        <dbReference type="EC" id="6.1.1.10"/>
    </reaction>
</comment>
<dbReference type="GO" id="GO:0005524">
    <property type="term" value="F:ATP binding"/>
    <property type="evidence" value="ECO:0007669"/>
    <property type="project" value="UniProtKB-KW"/>
</dbReference>
<evidence type="ECO:0000313" key="17">
    <source>
        <dbReference type="EMBL" id="MDK6029103.1"/>
    </source>
</evidence>
<evidence type="ECO:0000256" key="12">
    <source>
        <dbReference type="ARBA" id="ARBA00022917"/>
    </source>
</evidence>
<evidence type="ECO:0000256" key="1">
    <source>
        <dbReference type="ARBA" id="ARBA00003314"/>
    </source>
</evidence>
<evidence type="ECO:0000256" key="9">
    <source>
        <dbReference type="ARBA" id="ARBA00022741"/>
    </source>
</evidence>
<keyword evidence="6" id="KW-0963">Cytoplasm</keyword>
<evidence type="ECO:0000256" key="15">
    <source>
        <dbReference type="ARBA" id="ARBA00047364"/>
    </source>
</evidence>
<dbReference type="InterPro" id="IPR002547">
    <property type="entry name" value="tRNA-bd_dom"/>
</dbReference>
<evidence type="ECO:0000256" key="3">
    <source>
        <dbReference type="ARBA" id="ARBA00011738"/>
    </source>
</evidence>
<keyword evidence="13" id="KW-0030">Aminoacyl-tRNA synthetase</keyword>
<dbReference type="GO" id="GO:0004825">
    <property type="term" value="F:methionine-tRNA ligase activity"/>
    <property type="evidence" value="ECO:0007669"/>
    <property type="project" value="UniProtKB-EC"/>
</dbReference>
<keyword evidence="8 17" id="KW-0436">Ligase</keyword>
<dbReference type="AlphaFoldDB" id="A0ABD4Z957"/>
<protein>
    <recommendedName>
        <fullName evidence="5">Methionine--tRNA ligase</fullName>
        <ecNumber evidence="4">6.1.1.10</ecNumber>
    </recommendedName>
    <alternativeName>
        <fullName evidence="14">Methionyl-tRNA synthetase</fullName>
    </alternativeName>
</protein>
<keyword evidence="11" id="KW-0694">RNA-binding</keyword>
<dbReference type="GO" id="GO:0006412">
    <property type="term" value="P:translation"/>
    <property type="evidence" value="ECO:0007669"/>
    <property type="project" value="UniProtKB-KW"/>
</dbReference>
<gene>
    <name evidence="17" type="primary">metG</name>
    <name evidence="17" type="ORF">QPL79_06975</name>
</gene>
<evidence type="ECO:0000256" key="10">
    <source>
        <dbReference type="ARBA" id="ARBA00022840"/>
    </source>
</evidence>
<reference evidence="17 18" key="1">
    <citation type="submission" date="2023-05" db="EMBL/GenBank/DDBJ databases">
        <title>A new hyperthermophilic archaea 'Ignisphaera cupida' sp. nov. and description of the family 'Ignisphaeraceae' fam. nov.</title>
        <authorList>
            <person name="Podosokorskaya O.A."/>
            <person name="Elcheninov A.G."/>
            <person name="Klukina A."/>
            <person name="Merkel A.Y."/>
        </authorList>
    </citation>
    <scope>NUCLEOTIDE SEQUENCE [LARGE SCALE GENOMIC DNA]</scope>
    <source>
        <strain evidence="17 18">4213-co</strain>
    </source>
</reference>
<dbReference type="Gene3D" id="2.40.50.140">
    <property type="entry name" value="Nucleic acid-binding proteins"/>
    <property type="match status" value="1"/>
</dbReference>
<dbReference type="GO" id="GO:0000049">
    <property type="term" value="F:tRNA binding"/>
    <property type="evidence" value="ECO:0007669"/>
    <property type="project" value="UniProtKB-KW"/>
</dbReference>
<comment type="subunit">
    <text evidence="3">Homodimer.</text>
</comment>
<evidence type="ECO:0000313" key="18">
    <source>
        <dbReference type="Proteomes" id="UP001529235"/>
    </source>
</evidence>
<dbReference type="PROSITE" id="PS50886">
    <property type="entry name" value="TRBD"/>
    <property type="match status" value="1"/>
</dbReference>
<keyword evidence="18" id="KW-1185">Reference proteome</keyword>
<dbReference type="NCBIfam" id="TIGR00399">
    <property type="entry name" value="metG_C_term"/>
    <property type="match status" value="1"/>
</dbReference>
<sequence length="116" mass="12946">MDNDTSQSQEIIDIEYFKKIDLRIGIVKYAEKIPGSKKLLRLLVDIGSEVRQIVAGLAEWYRPEDLVGKQVVIVTNLKPKKIMNYESQGMLLATCNGEKPLLITVEGVAKPGSKIC</sequence>
<dbReference type="SUPFAM" id="SSF50249">
    <property type="entry name" value="Nucleic acid-binding proteins"/>
    <property type="match status" value="1"/>
</dbReference>
<keyword evidence="7" id="KW-0820">tRNA-binding</keyword>
<evidence type="ECO:0000256" key="6">
    <source>
        <dbReference type="ARBA" id="ARBA00022490"/>
    </source>
</evidence>
<comment type="caution">
    <text evidence="17">The sequence shown here is derived from an EMBL/GenBank/DDBJ whole genome shotgun (WGS) entry which is preliminary data.</text>
</comment>
<dbReference type="EMBL" id="JASNVW010000004">
    <property type="protein sequence ID" value="MDK6029103.1"/>
    <property type="molecule type" value="Genomic_DNA"/>
</dbReference>
<dbReference type="FunFam" id="2.40.50.140:FF:000042">
    <property type="entry name" value="Methionine--tRNA ligase"/>
    <property type="match status" value="1"/>
</dbReference>
<name>A0ABD4Z957_9CREN</name>
<accession>A0ABD4Z957</accession>
<proteinExistence type="predicted"/>
<dbReference type="InterPro" id="IPR004495">
    <property type="entry name" value="Met-tRNA-synth_bsu_C"/>
</dbReference>
<dbReference type="Pfam" id="PF01588">
    <property type="entry name" value="tRNA_bind"/>
    <property type="match status" value="1"/>
</dbReference>
<evidence type="ECO:0000256" key="5">
    <source>
        <dbReference type="ARBA" id="ARBA00018753"/>
    </source>
</evidence>
<evidence type="ECO:0000259" key="16">
    <source>
        <dbReference type="PROSITE" id="PS50886"/>
    </source>
</evidence>
<evidence type="ECO:0000256" key="8">
    <source>
        <dbReference type="ARBA" id="ARBA00022598"/>
    </source>
</evidence>
<dbReference type="InterPro" id="IPR012340">
    <property type="entry name" value="NA-bd_OB-fold"/>
</dbReference>
<evidence type="ECO:0000256" key="13">
    <source>
        <dbReference type="ARBA" id="ARBA00023146"/>
    </source>
</evidence>
<dbReference type="Proteomes" id="UP001529235">
    <property type="component" value="Unassembled WGS sequence"/>
</dbReference>
<dbReference type="GO" id="GO:0005737">
    <property type="term" value="C:cytoplasm"/>
    <property type="evidence" value="ECO:0007669"/>
    <property type="project" value="UniProtKB-SubCell"/>
</dbReference>
<dbReference type="PANTHER" id="PTHR11586">
    <property type="entry name" value="TRNA-AMINOACYLATION COFACTOR ARC1 FAMILY MEMBER"/>
    <property type="match status" value="1"/>
</dbReference>